<dbReference type="OrthoDB" id="45693at2759"/>
<name>A0A1E7ELX4_9STRA</name>
<organism evidence="1 2">
    <name type="scientific">Fragilariopsis cylindrus CCMP1102</name>
    <dbReference type="NCBI Taxonomy" id="635003"/>
    <lineage>
        <taxon>Eukaryota</taxon>
        <taxon>Sar</taxon>
        <taxon>Stramenopiles</taxon>
        <taxon>Ochrophyta</taxon>
        <taxon>Bacillariophyta</taxon>
        <taxon>Bacillariophyceae</taxon>
        <taxon>Bacillariophycidae</taxon>
        <taxon>Bacillariales</taxon>
        <taxon>Bacillariaceae</taxon>
        <taxon>Fragilariopsis</taxon>
    </lineage>
</organism>
<dbReference type="AlphaFoldDB" id="A0A1E7ELX4"/>
<proteinExistence type="predicted"/>
<sequence>MYIPWWQTEAHKQHQNGCERRWQTVKSLTNRLMDRTDADANTWFFALTYVIFILNLTCDPNLGNRNPYFLATGQVGDISPIIQFFFNEPIYYKKIDNSFGNTEELMGNFMGIAENYGHAMTFHILTSDTQKIIQRAEI</sequence>
<evidence type="ECO:0000313" key="1">
    <source>
        <dbReference type="EMBL" id="OEU06837.1"/>
    </source>
</evidence>
<dbReference type="EMBL" id="KV784396">
    <property type="protein sequence ID" value="OEU06837.1"/>
    <property type="molecule type" value="Genomic_DNA"/>
</dbReference>
<gene>
    <name evidence="1" type="ORF">FRACYDRAFT_199159</name>
</gene>
<dbReference type="InParanoid" id="A0A1E7ELX4"/>
<dbReference type="Proteomes" id="UP000095751">
    <property type="component" value="Unassembled WGS sequence"/>
</dbReference>
<dbReference type="KEGG" id="fcy:FRACYDRAFT_199159"/>
<protein>
    <submittedName>
        <fullName evidence="1">Uncharacterized protein</fullName>
    </submittedName>
</protein>
<evidence type="ECO:0000313" key="2">
    <source>
        <dbReference type="Proteomes" id="UP000095751"/>
    </source>
</evidence>
<reference evidence="1 2" key="1">
    <citation type="submission" date="2016-09" db="EMBL/GenBank/DDBJ databases">
        <title>Extensive genetic diversity and differential bi-allelic expression allows diatom success in the polar Southern Ocean.</title>
        <authorList>
            <consortium name="DOE Joint Genome Institute"/>
            <person name="Mock T."/>
            <person name="Otillar R.P."/>
            <person name="Strauss J."/>
            <person name="Dupont C."/>
            <person name="Frickenhaus S."/>
            <person name="Maumus F."/>
            <person name="Mcmullan M."/>
            <person name="Sanges R."/>
            <person name="Schmutz J."/>
            <person name="Toseland A."/>
            <person name="Valas R."/>
            <person name="Veluchamy A."/>
            <person name="Ward B.J."/>
            <person name="Allen A."/>
            <person name="Barry K."/>
            <person name="Falciatore A."/>
            <person name="Ferrante M."/>
            <person name="Fortunato A.E."/>
            <person name="Gloeckner G."/>
            <person name="Gruber A."/>
            <person name="Hipkin R."/>
            <person name="Janech M."/>
            <person name="Kroth P."/>
            <person name="Leese F."/>
            <person name="Lindquist E."/>
            <person name="Lyon B.R."/>
            <person name="Martin J."/>
            <person name="Mayer C."/>
            <person name="Parker M."/>
            <person name="Quesneville H."/>
            <person name="Raymond J."/>
            <person name="Uhlig C."/>
            <person name="Valentin K.U."/>
            <person name="Worden A.Z."/>
            <person name="Armbrust E.V."/>
            <person name="Bowler C."/>
            <person name="Green B."/>
            <person name="Moulton V."/>
            <person name="Van Oosterhout C."/>
            <person name="Grigoriev I."/>
        </authorList>
    </citation>
    <scope>NUCLEOTIDE SEQUENCE [LARGE SCALE GENOMIC DNA]</scope>
    <source>
        <strain evidence="1 2">CCMP1102</strain>
    </source>
</reference>
<keyword evidence="2" id="KW-1185">Reference proteome</keyword>
<accession>A0A1E7ELX4</accession>
<feature type="non-terminal residue" evidence="1">
    <location>
        <position position="138"/>
    </location>
</feature>